<keyword evidence="1 2" id="KW-0344">Guanine-nucleotide releasing factor</keyword>
<feature type="domain" description="Ras-GEF" evidence="4">
    <location>
        <begin position="1436"/>
        <end position="1688"/>
    </location>
</feature>
<dbReference type="CDD" id="cd06224">
    <property type="entry name" value="REM"/>
    <property type="match status" value="1"/>
</dbReference>
<dbReference type="PANTHER" id="PTHR23113:SF363">
    <property type="entry name" value="PROTEIN SON OF SEVENLESS"/>
    <property type="match status" value="1"/>
</dbReference>
<dbReference type="GO" id="GO:0007265">
    <property type="term" value="P:Ras protein signal transduction"/>
    <property type="evidence" value="ECO:0007669"/>
    <property type="project" value="TreeGrafter"/>
</dbReference>
<feature type="region of interest" description="Disordered" evidence="3">
    <location>
        <begin position="759"/>
        <end position="785"/>
    </location>
</feature>
<dbReference type="PROSITE" id="PS50212">
    <property type="entry name" value="RASGEF_NTER"/>
    <property type="match status" value="1"/>
</dbReference>
<feature type="region of interest" description="Disordered" evidence="3">
    <location>
        <begin position="210"/>
        <end position="231"/>
    </location>
</feature>
<feature type="region of interest" description="Disordered" evidence="3">
    <location>
        <begin position="995"/>
        <end position="1089"/>
    </location>
</feature>
<evidence type="ECO:0000256" key="2">
    <source>
        <dbReference type="PROSITE-ProRule" id="PRU00168"/>
    </source>
</evidence>
<dbReference type="PROSITE" id="PS50009">
    <property type="entry name" value="RASGEF_CAT"/>
    <property type="match status" value="1"/>
</dbReference>
<dbReference type="EMBL" id="MSFK01000022">
    <property type="protein sequence ID" value="PWY80289.1"/>
    <property type="molecule type" value="Genomic_DNA"/>
</dbReference>
<feature type="compositionally biased region" description="Basic and acidic residues" evidence="3">
    <location>
        <begin position="152"/>
        <end position="170"/>
    </location>
</feature>
<dbReference type="GO" id="GO:0005085">
    <property type="term" value="F:guanyl-nucleotide exchange factor activity"/>
    <property type="evidence" value="ECO:0007669"/>
    <property type="project" value="UniProtKB-KW"/>
</dbReference>
<dbReference type="InterPro" id="IPR023578">
    <property type="entry name" value="Ras_GEF_dom_sf"/>
</dbReference>
<feature type="region of interest" description="Disordered" evidence="3">
    <location>
        <begin position="1"/>
        <end position="71"/>
    </location>
</feature>
<feature type="compositionally biased region" description="Basic residues" evidence="3">
    <location>
        <begin position="647"/>
        <end position="657"/>
    </location>
</feature>
<dbReference type="RefSeq" id="XP_025465148.1">
    <property type="nucleotide sequence ID" value="XM_025616427.1"/>
</dbReference>
<feature type="region of interest" description="Disordered" evidence="3">
    <location>
        <begin position="1227"/>
        <end position="1308"/>
    </location>
</feature>
<feature type="compositionally biased region" description="Pro residues" evidence="3">
    <location>
        <begin position="141"/>
        <end position="150"/>
    </location>
</feature>
<evidence type="ECO:0000259" key="4">
    <source>
        <dbReference type="PROSITE" id="PS50009"/>
    </source>
</evidence>
<dbReference type="SUPFAM" id="SSF48366">
    <property type="entry name" value="Ras GEF"/>
    <property type="match status" value="1"/>
</dbReference>
<accession>A0A317W2Z7</accession>
<feature type="region of interest" description="Disordered" evidence="3">
    <location>
        <begin position="560"/>
        <end position="604"/>
    </location>
</feature>
<dbReference type="InterPro" id="IPR000651">
    <property type="entry name" value="Ras-like_Gua-exchang_fac_N"/>
</dbReference>
<evidence type="ECO:0000313" key="6">
    <source>
        <dbReference type="EMBL" id="PWY80289.1"/>
    </source>
</evidence>
<feature type="region of interest" description="Disordered" evidence="3">
    <location>
        <begin position="827"/>
        <end position="868"/>
    </location>
</feature>
<dbReference type="OrthoDB" id="10254377at2759"/>
<dbReference type="SMART" id="SM00147">
    <property type="entry name" value="RasGEF"/>
    <property type="match status" value="1"/>
</dbReference>
<feature type="region of interest" description="Disordered" evidence="3">
    <location>
        <begin position="134"/>
        <end position="174"/>
    </location>
</feature>
<feature type="compositionally biased region" description="Polar residues" evidence="3">
    <location>
        <begin position="1044"/>
        <end position="1063"/>
    </location>
</feature>
<comment type="caution">
    <text evidence="6">The sequence shown here is derived from an EMBL/GenBank/DDBJ whole genome shotgun (WGS) entry which is preliminary data.</text>
</comment>
<dbReference type="InterPro" id="IPR036964">
    <property type="entry name" value="RASGEF_cat_dom_sf"/>
</dbReference>
<feature type="compositionally biased region" description="Basic and acidic residues" evidence="3">
    <location>
        <begin position="840"/>
        <end position="853"/>
    </location>
</feature>
<feature type="compositionally biased region" description="Polar residues" evidence="3">
    <location>
        <begin position="573"/>
        <end position="583"/>
    </location>
</feature>
<feature type="region of interest" description="Disordered" evidence="3">
    <location>
        <begin position="937"/>
        <end position="972"/>
    </location>
</feature>
<feature type="region of interest" description="Disordered" evidence="3">
    <location>
        <begin position="623"/>
        <end position="669"/>
    </location>
</feature>
<reference evidence="6 7" key="1">
    <citation type="submission" date="2016-12" db="EMBL/GenBank/DDBJ databases">
        <title>The genomes of Aspergillus section Nigri reveals drivers in fungal speciation.</title>
        <authorList>
            <consortium name="DOE Joint Genome Institute"/>
            <person name="Vesth T.C."/>
            <person name="Nybo J."/>
            <person name="Theobald S."/>
            <person name="Brandl J."/>
            <person name="Frisvad J.C."/>
            <person name="Nielsen K.F."/>
            <person name="Lyhne E.K."/>
            <person name="Kogle M.E."/>
            <person name="Kuo A."/>
            <person name="Riley R."/>
            <person name="Clum A."/>
            <person name="Nolan M."/>
            <person name="Lipzen A."/>
            <person name="Salamov A."/>
            <person name="Henrissat B."/>
            <person name="Wiebenga A."/>
            <person name="De Vries R.P."/>
            <person name="Grigoriev I.V."/>
            <person name="Mortensen U.H."/>
            <person name="Andersen M.R."/>
            <person name="Baker S.E."/>
        </authorList>
    </citation>
    <scope>NUCLEOTIDE SEQUENCE [LARGE SCALE GENOMIC DNA]</scope>
    <source>
        <strain evidence="6 7">CBS 115572</strain>
    </source>
</reference>
<dbReference type="STRING" id="1450535.A0A317W2Z7"/>
<dbReference type="GeneID" id="37118570"/>
<dbReference type="Pfam" id="PF00617">
    <property type="entry name" value="RasGEF"/>
    <property type="match status" value="1"/>
</dbReference>
<name>A0A317W2Z7_9EURO</name>
<evidence type="ECO:0000259" key="5">
    <source>
        <dbReference type="PROSITE" id="PS50212"/>
    </source>
</evidence>
<gene>
    <name evidence="6" type="ORF">BO94DRAFT_602536</name>
</gene>
<dbReference type="Pfam" id="PF00618">
    <property type="entry name" value="RasGEF_N"/>
    <property type="match status" value="1"/>
</dbReference>
<dbReference type="Gene3D" id="1.10.840.10">
    <property type="entry name" value="Ras guanine-nucleotide exchange factors catalytic domain"/>
    <property type="match status" value="1"/>
</dbReference>
<feature type="region of interest" description="Disordered" evidence="3">
    <location>
        <begin position="1376"/>
        <end position="1396"/>
    </location>
</feature>
<proteinExistence type="predicted"/>
<feature type="domain" description="N-terminal Ras-GEF" evidence="5">
    <location>
        <begin position="378"/>
        <end position="506"/>
    </location>
</feature>
<dbReference type="Proteomes" id="UP000246702">
    <property type="component" value="Unassembled WGS sequence"/>
</dbReference>
<sequence length="1691" mass="186881">MAWSSTSLDRFASEPGQPQTGTFSTPIESKPKVTASENADTQYATTDLRRANTVAHGRNMKENPTIGSRTTRERLATSFLRVKDSHEILRKRSFQRPDPPQAPRDAVVGAREPNHFTVGNVGQNGKIFLRPIRNPSIKEPFPAPSVPSPSQPRHEHLPHGRNGPESDEPSRWSNSQLSELRPDYIPEESCEDGDSVNTESVRSQYYGLPHHRPRKAHSFSTISEQRSESRAGRAGELRIFIDRPDNRPKTANERSPRILEASIPHYRLDLPHNHLDNDAALHSSVYSTTSFSDNLRTSRLPREYWFGTLASDAYLQIPERPSFVGSVFSGAGAIELPRNSAVSENLVFYEPKEPIEPAIFETLVSEMDNESVVRYASGTKDISAATPARIVAQISSASFMDYELVSDFFLTFRSYISAGTLLALLLARLRWAINRLQDDGRIIRIRTFAALRHWILNYFVDDFIADYDLRAHFCETINNMYDDVKSRQGGGMSDLKILIDLKRCWYGKCCLYWDVTDHQDAFQSPDVAIIPGGQETDSLLETATGDGLLTLVRTKSGLEAGAPGNQYRPVVQHSRNNSSNTVKSVPISAGSDLSAQPVSCSLPPKSPKRLSLSFVHSKAPHPVPLMPLNPTSSRDPFPPSPLSSRRYPYHGHAHKRSGSFSDSVRDDRAPPSVFNLEQKGPASAQEVLDLGSLIRGELYPPAESYTIMMAPPSPPLPSSAKDIAADRRSTTFGIHKPAPSTSGVKTIIGSIRRVLNSRHGGHGSLSRAMHGHANSSKRGRTSALPTNVAFGSDAYKGKKTAAAVKKPMRIDTLCDEALRQYRAAVAEQVDTTPDSQSPESQKRAGRNDGHADFHPAPGPARARSQVTTGSESIVIVDGTGLGIPVMSGAIGGPNAGLEQPPGFLEVEPSPVTVRAPSLYAPFQRSTLATDEYSLPIYYDDPDPGPSSRASHFRRPSGYPDSSRRSYSVERGSTLWKRTSPSLRLRKYASFQSGISKHRLTMGSEPVPPLPHRCSREHSDRPSGPTLRRRPGGDLRQMRNGGGSQSRPDSGSFASDITYRSSGADTAITRVDDPNSRPQTSLIPPNPRLSLLTTHSSQNLRRSFEAAIAQFAQIPDDDDGGVESTLLKLEGKWQGTSGAGAETFTDEPGQQLSSYEPSGVHEEEWFHRGHAGARRESPTSLDAVARRRQTFFGDGLTYSQVQGRIVPQRPYSDSIAESEDSYSSIPLLERGLSDESMKKPVTSRPTSHRAGPSRFRPSFASRDMSDMESSHPSIDIVKETESMKRIPRGSTLPVNPSGPRKHAGRLSGLSSELSVDMIDSQEAAEQRFSIDTQNMSDSSLGIPPHPLAHPPSPPMTIQNTRSVASCTTPLNPVLFQAQPLTPDPSPRNKMTEQASDRPINMQQLSGDVLSQSESARRLPEPLKTANPEHVPFVLSCESHVLAQQLTLVEMAALSEVDWKDLVDMRWSSGSPSTLSWVQFLMEDEHRGIDLVVGRFNLMVRWVLSEIVLTQDIHERARTIAKFIHTAAHARRMCNYATMLQIAIALSSTDCSRLQATWALVPIADKRLLKDMESLIQPIRNFNELRLEMEMANAQDGCIPFVDLKADLKFPGLYVHDLTYNAQKPARVTTQGEESLINFERYRTTAKIVKSLLRLIDASTRYRFEPMPGIIERCLWIASLSEEQVQMRSKQLD</sequence>
<evidence type="ECO:0000256" key="1">
    <source>
        <dbReference type="ARBA" id="ARBA00022658"/>
    </source>
</evidence>
<keyword evidence="7" id="KW-1185">Reference proteome</keyword>
<dbReference type="InterPro" id="IPR008937">
    <property type="entry name" value="Ras-like_GEF"/>
</dbReference>
<dbReference type="PANTHER" id="PTHR23113">
    <property type="entry name" value="GUANINE NUCLEOTIDE EXCHANGE FACTOR"/>
    <property type="match status" value="1"/>
</dbReference>
<feature type="compositionally biased region" description="Polar residues" evidence="3">
    <location>
        <begin position="16"/>
        <end position="27"/>
    </location>
</feature>
<protein>
    <submittedName>
        <fullName evidence="6">Guanine nucleotide exchange factor</fullName>
    </submittedName>
</protein>
<feature type="compositionally biased region" description="Polar residues" evidence="3">
    <location>
        <begin position="35"/>
        <end position="45"/>
    </location>
</feature>
<evidence type="ECO:0000313" key="7">
    <source>
        <dbReference type="Proteomes" id="UP000246702"/>
    </source>
</evidence>
<dbReference type="GO" id="GO:0005886">
    <property type="term" value="C:plasma membrane"/>
    <property type="evidence" value="ECO:0007669"/>
    <property type="project" value="TreeGrafter"/>
</dbReference>
<dbReference type="SMART" id="SM00229">
    <property type="entry name" value="RasGEFN"/>
    <property type="match status" value="1"/>
</dbReference>
<organism evidence="6 7">
    <name type="scientific">Aspergillus sclerotioniger CBS 115572</name>
    <dbReference type="NCBI Taxonomy" id="1450535"/>
    <lineage>
        <taxon>Eukaryota</taxon>
        <taxon>Fungi</taxon>
        <taxon>Dikarya</taxon>
        <taxon>Ascomycota</taxon>
        <taxon>Pezizomycotina</taxon>
        <taxon>Eurotiomycetes</taxon>
        <taxon>Eurotiomycetidae</taxon>
        <taxon>Eurotiales</taxon>
        <taxon>Aspergillaceae</taxon>
        <taxon>Aspergillus</taxon>
        <taxon>Aspergillus subgen. Circumdati</taxon>
    </lineage>
</organism>
<evidence type="ECO:0000256" key="3">
    <source>
        <dbReference type="SAM" id="MobiDB-lite"/>
    </source>
</evidence>
<feature type="compositionally biased region" description="Polar residues" evidence="3">
    <location>
        <begin position="829"/>
        <end position="839"/>
    </location>
</feature>
<dbReference type="Gene3D" id="1.20.870.10">
    <property type="entry name" value="Son of sevenless (SoS) protein Chain: S domain 1"/>
    <property type="match status" value="1"/>
</dbReference>
<dbReference type="InterPro" id="IPR001895">
    <property type="entry name" value="RASGEF_cat_dom"/>
</dbReference>